<dbReference type="InterPro" id="IPR054364">
    <property type="entry name" value="Ca3427-like_PBP2"/>
</dbReference>
<name>A0AAD7QUA7_9ASCO</name>
<evidence type="ECO:0000256" key="1">
    <source>
        <dbReference type="ARBA" id="ARBA00004418"/>
    </source>
</evidence>
<proteinExistence type="inferred from homology"/>
<dbReference type="Gene3D" id="3.40.190.10">
    <property type="entry name" value="Periplasmic binding protein-like II"/>
    <property type="match status" value="2"/>
</dbReference>
<evidence type="ECO:0000256" key="2">
    <source>
        <dbReference type="ARBA" id="ARBA00010742"/>
    </source>
</evidence>
<sequence length="335" mass="36820">MTAARTASAKWLSNLPKPLAPSNAGRKSYSTAASGLRIGYVPEHFSTPLFFAKSEGYYKDAGVSPEFKPFITGTGDMIKALKENDIDLAVGLTEGWVAGLGNNRADYKIVGTYVQSPLRNTGWAISTGDNRDDIQSIADLQGKTFGVSRIGSGSFVMAFVLGREQGWPGNPPVSFNVLGSFKNLRAAVRDGDADAFMWEYFTSKKYYDNREIKYIGSIYTPWPSWTIAAANKLVNAEPGTRTIGRFFSAVNKGVRHFLQNPEKAVDYISTNLDYTADDAREWTKTVNFADDVSVVDRSIIIDKTFAILHDANVIENAEAVDPKMFVSDTPAFKVQ</sequence>
<comment type="subcellular location">
    <subcellularLocation>
        <location evidence="1">Periplasm</location>
    </subcellularLocation>
</comment>
<comment type="similarity">
    <text evidence="2">Belongs to the bacterial solute-binding protein SsuA/TauA family.</text>
</comment>
<keyword evidence="6" id="KW-1185">Reference proteome</keyword>
<protein>
    <recommendedName>
        <fullName evidence="4">Ca3427-like PBP 2 domain-containing protein</fullName>
    </recommendedName>
</protein>
<dbReference type="GO" id="GO:0042597">
    <property type="term" value="C:periplasmic space"/>
    <property type="evidence" value="ECO:0007669"/>
    <property type="project" value="UniProtKB-SubCell"/>
</dbReference>
<dbReference type="PANTHER" id="PTHR30024:SF47">
    <property type="entry name" value="TAURINE-BINDING PERIPLASMIC PROTEIN"/>
    <property type="match status" value="1"/>
</dbReference>
<evidence type="ECO:0000313" key="6">
    <source>
        <dbReference type="Proteomes" id="UP001217417"/>
    </source>
</evidence>
<keyword evidence="3" id="KW-0732">Signal</keyword>
<dbReference type="Pfam" id="PF22384">
    <property type="entry name" value="PBP2_Ca3427_like"/>
    <property type="match status" value="1"/>
</dbReference>
<dbReference type="AlphaFoldDB" id="A0AAD7QUA7"/>
<dbReference type="EMBL" id="JARPMG010000004">
    <property type="protein sequence ID" value="KAJ8101519.1"/>
    <property type="molecule type" value="Genomic_DNA"/>
</dbReference>
<dbReference type="CDD" id="cd13637">
    <property type="entry name" value="PBP2_Ca3427_like"/>
    <property type="match status" value="1"/>
</dbReference>
<comment type="caution">
    <text evidence="5">The sequence shown here is derived from an EMBL/GenBank/DDBJ whole genome shotgun (WGS) entry which is preliminary data.</text>
</comment>
<evidence type="ECO:0000259" key="4">
    <source>
        <dbReference type="Pfam" id="PF22384"/>
    </source>
</evidence>
<reference evidence="5" key="1">
    <citation type="submission" date="2023-03" db="EMBL/GenBank/DDBJ databases">
        <title>Near-Complete genome sequence of Lipomyces tetrasporous NRRL Y-64009, an oleaginous yeast capable of growing on lignocellulosic hydrolysates.</title>
        <authorList>
            <consortium name="Lawrence Berkeley National Laboratory"/>
            <person name="Jagtap S.S."/>
            <person name="Liu J.-J."/>
            <person name="Walukiewicz H.E."/>
            <person name="Pangilinan J."/>
            <person name="Lipzen A."/>
            <person name="Ahrendt S."/>
            <person name="Koriabine M."/>
            <person name="Cobaugh K."/>
            <person name="Salamov A."/>
            <person name="Yoshinaga Y."/>
            <person name="Ng V."/>
            <person name="Daum C."/>
            <person name="Grigoriev I.V."/>
            <person name="Slininger P.J."/>
            <person name="Dien B.S."/>
            <person name="Jin Y.-S."/>
            <person name="Rao C.V."/>
        </authorList>
    </citation>
    <scope>NUCLEOTIDE SEQUENCE</scope>
    <source>
        <strain evidence="5">NRRL Y-64009</strain>
    </source>
</reference>
<dbReference type="RefSeq" id="XP_056044969.1">
    <property type="nucleotide sequence ID" value="XM_056189935.1"/>
</dbReference>
<evidence type="ECO:0000256" key="3">
    <source>
        <dbReference type="ARBA" id="ARBA00022729"/>
    </source>
</evidence>
<organism evidence="5 6">
    <name type="scientific">Lipomyces tetrasporus</name>
    <dbReference type="NCBI Taxonomy" id="54092"/>
    <lineage>
        <taxon>Eukaryota</taxon>
        <taxon>Fungi</taxon>
        <taxon>Dikarya</taxon>
        <taxon>Ascomycota</taxon>
        <taxon>Saccharomycotina</taxon>
        <taxon>Lipomycetes</taxon>
        <taxon>Lipomycetales</taxon>
        <taxon>Lipomycetaceae</taxon>
        <taxon>Lipomyces</taxon>
    </lineage>
</organism>
<accession>A0AAD7QUA7</accession>
<dbReference type="Proteomes" id="UP001217417">
    <property type="component" value="Unassembled WGS sequence"/>
</dbReference>
<evidence type="ECO:0000313" key="5">
    <source>
        <dbReference type="EMBL" id="KAJ8101519.1"/>
    </source>
</evidence>
<feature type="domain" description="Ca3427-like PBP 2" evidence="4">
    <location>
        <begin position="123"/>
        <end position="218"/>
    </location>
</feature>
<dbReference type="GeneID" id="80885101"/>
<dbReference type="SUPFAM" id="SSF53850">
    <property type="entry name" value="Periplasmic binding protein-like II"/>
    <property type="match status" value="1"/>
</dbReference>
<gene>
    <name evidence="5" type="ORF">POJ06DRAFT_281256</name>
</gene>
<dbReference type="PANTHER" id="PTHR30024">
    <property type="entry name" value="ALIPHATIC SULFONATES-BINDING PROTEIN-RELATED"/>
    <property type="match status" value="1"/>
</dbReference>